<sequence length="71" mass="8293">MILQPEVFFVLRSRMEKLFCGHRMPSGDQLECVTSLFCSVLFVLDDLMYSDWSPDRLVSEQNNFSRELVAD</sequence>
<dbReference type="EMBL" id="KZ502969">
    <property type="protein sequence ID" value="PKU69978.1"/>
    <property type="molecule type" value="Genomic_DNA"/>
</dbReference>
<gene>
    <name evidence="2" type="ORF">MA16_Dca014937</name>
    <name evidence="1" type="ORF">MA16_Dca029169</name>
</gene>
<evidence type="ECO:0000313" key="1">
    <source>
        <dbReference type="EMBL" id="PKU61676.1"/>
    </source>
</evidence>
<dbReference type="Proteomes" id="UP000233837">
    <property type="component" value="Unassembled WGS sequence"/>
</dbReference>
<reference evidence="2 3" key="1">
    <citation type="journal article" date="2016" name="Sci. Rep.">
        <title>The Dendrobium catenatum Lindl. genome sequence provides insights into polysaccharide synthase, floral development and adaptive evolution.</title>
        <authorList>
            <person name="Zhang G.Q."/>
            <person name="Xu Q."/>
            <person name="Bian C."/>
            <person name="Tsai W.C."/>
            <person name="Yeh C.M."/>
            <person name="Liu K.W."/>
            <person name="Yoshida K."/>
            <person name="Zhang L.S."/>
            <person name="Chang S.B."/>
            <person name="Chen F."/>
            <person name="Shi Y."/>
            <person name="Su Y.Y."/>
            <person name="Zhang Y.Q."/>
            <person name="Chen L.J."/>
            <person name="Yin Y."/>
            <person name="Lin M."/>
            <person name="Huang H."/>
            <person name="Deng H."/>
            <person name="Wang Z.W."/>
            <person name="Zhu S.L."/>
            <person name="Zhao X."/>
            <person name="Deng C."/>
            <person name="Niu S.C."/>
            <person name="Huang J."/>
            <person name="Wang M."/>
            <person name="Liu G.H."/>
            <person name="Yang H.J."/>
            <person name="Xiao X.J."/>
            <person name="Hsiao Y.Y."/>
            <person name="Wu W.L."/>
            <person name="Chen Y.Y."/>
            <person name="Mitsuda N."/>
            <person name="Ohme-Takagi M."/>
            <person name="Luo Y.B."/>
            <person name="Van de Peer Y."/>
            <person name="Liu Z.J."/>
        </authorList>
    </citation>
    <scope>NUCLEOTIDE SEQUENCE [LARGE SCALE GENOMIC DNA]</scope>
    <source>
        <tissue evidence="2">The whole plant</tissue>
    </source>
</reference>
<name>A0A2I0W2W5_9ASPA</name>
<dbReference type="AlphaFoldDB" id="A0A2I0W2W5"/>
<evidence type="ECO:0000313" key="2">
    <source>
        <dbReference type="EMBL" id="PKU69978.1"/>
    </source>
</evidence>
<dbReference type="EMBL" id="KZ504616">
    <property type="protein sequence ID" value="PKU61676.1"/>
    <property type="molecule type" value="Genomic_DNA"/>
</dbReference>
<reference evidence="2 3" key="2">
    <citation type="journal article" date="2017" name="Nature">
        <title>The Apostasia genome and the evolution of orchids.</title>
        <authorList>
            <person name="Zhang G.Q."/>
            <person name="Liu K.W."/>
            <person name="Li Z."/>
            <person name="Lohaus R."/>
            <person name="Hsiao Y.Y."/>
            <person name="Niu S.C."/>
            <person name="Wang J.Y."/>
            <person name="Lin Y.C."/>
            <person name="Xu Q."/>
            <person name="Chen L.J."/>
            <person name="Yoshida K."/>
            <person name="Fujiwara S."/>
            <person name="Wang Z.W."/>
            <person name="Zhang Y.Q."/>
            <person name="Mitsuda N."/>
            <person name="Wang M."/>
            <person name="Liu G.H."/>
            <person name="Pecoraro L."/>
            <person name="Huang H.X."/>
            <person name="Xiao X.J."/>
            <person name="Lin M."/>
            <person name="Wu X.Y."/>
            <person name="Wu W.L."/>
            <person name="Chen Y.Y."/>
            <person name="Chang S.B."/>
            <person name="Sakamoto S."/>
            <person name="Ohme-Takagi M."/>
            <person name="Yagi M."/>
            <person name="Zeng S.J."/>
            <person name="Shen C.Y."/>
            <person name="Yeh C.M."/>
            <person name="Luo Y.B."/>
            <person name="Tsai W.C."/>
            <person name="Van de Peer Y."/>
            <person name="Liu Z.J."/>
        </authorList>
    </citation>
    <scope>NUCLEOTIDE SEQUENCE [LARGE SCALE GENOMIC DNA]</scope>
    <source>
        <tissue evidence="2">The whole plant</tissue>
    </source>
</reference>
<accession>A0A2I0W2W5</accession>
<proteinExistence type="predicted"/>
<evidence type="ECO:0000313" key="3">
    <source>
        <dbReference type="Proteomes" id="UP000233837"/>
    </source>
</evidence>
<reference evidence="2" key="3">
    <citation type="submission" date="2017-11" db="EMBL/GenBank/DDBJ databases">
        <authorList>
            <person name="Han C.G."/>
        </authorList>
    </citation>
    <scope>NUCLEOTIDE SEQUENCE</scope>
    <source>
        <tissue evidence="2">The whole plant</tissue>
    </source>
</reference>
<keyword evidence="3" id="KW-1185">Reference proteome</keyword>
<organism evidence="2 3">
    <name type="scientific">Dendrobium catenatum</name>
    <dbReference type="NCBI Taxonomy" id="906689"/>
    <lineage>
        <taxon>Eukaryota</taxon>
        <taxon>Viridiplantae</taxon>
        <taxon>Streptophyta</taxon>
        <taxon>Embryophyta</taxon>
        <taxon>Tracheophyta</taxon>
        <taxon>Spermatophyta</taxon>
        <taxon>Magnoliopsida</taxon>
        <taxon>Liliopsida</taxon>
        <taxon>Asparagales</taxon>
        <taxon>Orchidaceae</taxon>
        <taxon>Epidendroideae</taxon>
        <taxon>Malaxideae</taxon>
        <taxon>Dendrobiinae</taxon>
        <taxon>Dendrobium</taxon>
    </lineage>
</organism>
<protein>
    <submittedName>
        <fullName evidence="2">Uncharacterized protein</fullName>
    </submittedName>
</protein>